<keyword evidence="11" id="KW-0862">Zinc</keyword>
<evidence type="ECO:0000256" key="2">
    <source>
        <dbReference type="ARBA" id="ARBA00001946"/>
    </source>
</evidence>
<dbReference type="InterPro" id="IPR036775">
    <property type="entry name" value="DNA_pol_Y-fam_lit_finger_sf"/>
</dbReference>
<accession>A0ABD0Y941</accession>
<evidence type="ECO:0000256" key="11">
    <source>
        <dbReference type="ARBA" id="ARBA00022833"/>
    </source>
</evidence>
<evidence type="ECO:0000256" key="5">
    <source>
        <dbReference type="ARBA" id="ARBA00012417"/>
    </source>
</evidence>
<feature type="compositionally biased region" description="Polar residues" evidence="18">
    <location>
        <begin position="574"/>
        <end position="585"/>
    </location>
</feature>
<proteinExistence type="inferred from homology"/>
<dbReference type="EC" id="2.7.7.7" evidence="5"/>
<comment type="cofactor">
    <cofactor evidence="2">
        <name>Mg(2+)</name>
        <dbReference type="ChEBI" id="CHEBI:18420"/>
    </cofactor>
</comment>
<dbReference type="PANTHER" id="PTHR45873:SF1">
    <property type="entry name" value="DNA POLYMERASE ETA"/>
    <property type="match status" value="1"/>
</dbReference>
<feature type="domain" description="UmuC" evidence="19">
    <location>
        <begin position="6"/>
        <end position="259"/>
    </location>
</feature>
<dbReference type="Pfam" id="PF00817">
    <property type="entry name" value="IMS"/>
    <property type="match status" value="1"/>
</dbReference>
<evidence type="ECO:0000256" key="12">
    <source>
        <dbReference type="ARBA" id="ARBA00022842"/>
    </source>
</evidence>
<keyword evidence="15" id="KW-0539">Nucleus</keyword>
<feature type="region of interest" description="Disordered" evidence="18">
    <location>
        <begin position="540"/>
        <end position="589"/>
    </location>
</feature>
<keyword evidence="21" id="KW-1185">Reference proteome</keyword>
<comment type="caution">
    <text evidence="20">The sequence shown here is derived from an EMBL/GenBank/DDBJ whole genome shotgun (WGS) entry which is preliminary data.</text>
</comment>
<keyword evidence="6" id="KW-0808">Transferase</keyword>
<keyword evidence="14" id="KW-0234">DNA repair</keyword>
<evidence type="ECO:0000256" key="1">
    <source>
        <dbReference type="ARBA" id="ARBA00001936"/>
    </source>
</evidence>
<evidence type="ECO:0000256" key="15">
    <source>
        <dbReference type="ARBA" id="ARBA00023242"/>
    </source>
</evidence>
<comment type="similarity">
    <text evidence="4">Belongs to the DNA polymerase type-Y family.</text>
</comment>
<dbReference type="EMBL" id="JBFDAA010000011">
    <property type="protein sequence ID" value="KAL1123866.1"/>
    <property type="molecule type" value="Genomic_DNA"/>
</dbReference>
<dbReference type="Proteomes" id="UP001558652">
    <property type="component" value="Unassembled WGS sequence"/>
</dbReference>
<dbReference type="InterPro" id="IPR017961">
    <property type="entry name" value="DNA_pol_Y-fam_little_finger"/>
</dbReference>
<reference evidence="20 21" key="1">
    <citation type="submission" date="2024-07" db="EMBL/GenBank/DDBJ databases">
        <title>Chromosome-level genome assembly of the water stick insect Ranatra chinensis (Heteroptera: Nepidae).</title>
        <authorList>
            <person name="Liu X."/>
        </authorList>
    </citation>
    <scope>NUCLEOTIDE SEQUENCE [LARGE SCALE GENOMIC DNA]</scope>
    <source>
        <strain evidence="20">Cailab_2021Rc</strain>
        <tissue evidence="20">Muscle</tissue>
    </source>
</reference>
<dbReference type="Pfam" id="PF11799">
    <property type="entry name" value="IMS_C"/>
    <property type="match status" value="1"/>
</dbReference>
<dbReference type="PROSITE" id="PS50173">
    <property type="entry name" value="UMUC"/>
    <property type="match status" value="1"/>
</dbReference>
<dbReference type="Gene3D" id="3.40.1170.60">
    <property type="match status" value="1"/>
</dbReference>
<keyword evidence="10" id="KW-0863">Zinc-finger</keyword>
<dbReference type="PIRSF" id="PIRSF036603">
    <property type="entry name" value="DPol_eta"/>
    <property type="match status" value="1"/>
</dbReference>
<dbReference type="GO" id="GO:0008270">
    <property type="term" value="F:zinc ion binding"/>
    <property type="evidence" value="ECO:0007669"/>
    <property type="project" value="UniProtKB-KW"/>
</dbReference>
<dbReference type="Gene3D" id="3.30.1490.100">
    <property type="entry name" value="DNA polymerase, Y-family, little finger domain"/>
    <property type="match status" value="1"/>
</dbReference>
<dbReference type="GO" id="GO:0009411">
    <property type="term" value="P:response to UV"/>
    <property type="evidence" value="ECO:0007669"/>
    <property type="project" value="UniProtKB-ARBA"/>
</dbReference>
<dbReference type="InterPro" id="IPR043502">
    <property type="entry name" value="DNA/RNA_pol_sf"/>
</dbReference>
<evidence type="ECO:0000256" key="9">
    <source>
        <dbReference type="ARBA" id="ARBA00022763"/>
    </source>
</evidence>
<dbReference type="GO" id="GO:0003887">
    <property type="term" value="F:DNA-directed DNA polymerase activity"/>
    <property type="evidence" value="ECO:0007669"/>
    <property type="project" value="UniProtKB-EC"/>
</dbReference>
<comment type="subcellular location">
    <subcellularLocation>
        <location evidence="3">Nucleus</location>
    </subcellularLocation>
</comment>
<evidence type="ECO:0000256" key="14">
    <source>
        <dbReference type="ARBA" id="ARBA00023204"/>
    </source>
</evidence>
<keyword evidence="13" id="KW-0832">Ubl conjugation</keyword>
<dbReference type="Gene3D" id="1.10.150.20">
    <property type="entry name" value="5' to 3' exonuclease, C-terminal subdomain"/>
    <property type="match status" value="1"/>
</dbReference>
<keyword evidence="8" id="KW-0479">Metal-binding</keyword>
<dbReference type="FunFam" id="3.40.1170.60:FF:000003">
    <property type="entry name" value="DNA polymerase eta"/>
    <property type="match status" value="1"/>
</dbReference>
<dbReference type="GO" id="GO:0005634">
    <property type="term" value="C:nucleus"/>
    <property type="evidence" value="ECO:0007669"/>
    <property type="project" value="UniProtKB-SubCell"/>
</dbReference>
<sequence length="807" mass="90096">MTDRIITLVDMDCFYCQVETRLNPSLQGIPMAVVQYNEWKGGGIIAVNYEARARGVTRFMRGDEAKRHCPEIELVHVPTLRGKADLTKYVHLYITLTYRDASREVVAVFCTFSDCVERASIDEAYIDLTSAVEQRLKQLQRVQPSQLANSFVVGYSQQNSNEEDERSSGLETWLGDLYGGELYDSSAVRLAVGGVIVEEMRQAVYERTGFRCSAGIAHNKILAKLCCGLHKPNRQTILPHSSVAELYSTLPLKKVRSLGGKFGEDLTETLGCKTMADLARFTERKLQQKYDDKTGTWLYNIARGFDYDPVTPRLISKSIGCCKKFPGRMSLASAQDIQHWLGKLIEDLVERLLEDQEMNKRKASLLTISVHLGLKRNEASSLSRSISLPSYDAERIMPLAYMLIKRMANVTNDENWSTPITFLGLSAGKFVEMNSTNSISHFFKATPQSDTGCGKSDDAASIGRLQDTEIKLEQNKDVGSSEGDANTKSRVENSFFRKFLQRNSESVGQKLNICPKIDSDLVFQDSNSCSDIFETRSNCELGENSNSRRGSEVGDDLVTEESAGSNAPIKELSSRSNPTDVSSELRTNKENKSNGTIFKYFRNNPSERWIDPSEIFPDLSCVDDEIISSLPLAFRKKILALKERSGEFPGSSEPPKSEAGAVDKGIPEGGRSSGGCELSAPNPAELCEVVRGQKITKENEEGNGTMPITAENLEPLENHKEEVSIDNERYEKICSECQAIVPLFCYEEHSDMHLAERLDREWNHVGTVQNSRAIAIPVVSGPKRKNLKKGVVNKNKKFRSIQSFFNK</sequence>
<dbReference type="AlphaFoldDB" id="A0ABD0Y941"/>
<comment type="cofactor">
    <cofactor evidence="1">
        <name>Mn(2+)</name>
        <dbReference type="ChEBI" id="CHEBI:29035"/>
    </cofactor>
</comment>
<dbReference type="InterPro" id="IPR001126">
    <property type="entry name" value="UmuC"/>
</dbReference>
<evidence type="ECO:0000259" key="19">
    <source>
        <dbReference type="PROSITE" id="PS50173"/>
    </source>
</evidence>
<evidence type="ECO:0000313" key="21">
    <source>
        <dbReference type="Proteomes" id="UP001558652"/>
    </source>
</evidence>
<dbReference type="PANTHER" id="PTHR45873">
    <property type="entry name" value="DNA POLYMERASE ETA"/>
    <property type="match status" value="1"/>
</dbReference>
<protein>
    <recommendedName>
        <fullName evidence="16">DNA polymerase eta</fullName>
        <ecNumber evidence="5">2.7.7.7</ecNumber>
    </recommendedName>
</protein>
<name>A0ABD0Y941_9HEMI</name>
<evidence type="ECO:0000256" key="13">
    <source>
        <dbReference type="ARBA" id="ARBA00022843"/>
    </source>
</evidence>
<evidence type="ECO:0000256" key="3">
    <source>
        <dbReference type="ARBA" id="ARBA00004123"/>
    </source>
</evidence>
<keyword evidence="9" id="KW-0227">DNA damage</keyword>
<organism evidence="20 21">
    <name type="scientific">Ranatra chinensis</name>
    <dbReference type="NCBI Taxonomy" id="642074"/>
    <lineage>
        <taxon>Eukaryota</taxon>
        <taxon>Metazoa</taxon>
        <taxon>Ecdysozoa</taxon>
        <taxon>Arthropoda</taxon>
        <taxon>Hexapoda</taxon>
        <taxon>Insecta</taxon>
        <taxon>Pterygota</taxon>
        <taxon>Neoptera</taxon>
        <taxon>Paraneoptera</taxon>
        <taxon>Hemiptera</taxon>
        <taxon>Heteroptera</taxon>
        <taxon>Panheteroptera</taxon>
        <taxon>Nepomorpha</taxon>
        <taxon>Nepidae</taxon>
        <taxon>Ranatrinae</taxon>
        <taxon>Ranatra</taxon>
    </lineage>
</organism>
<keyword evidence="7" id="KW-0548">Nucleotidyltransferase</keyword>
<evidence type="ECO:0000256" key="4">
    <source>
        <dbReference type="ARBA" id="ARBA00010945"/>
    </source>
</evidence>
<dbReference type="SUPFAM" id="SSF56672">
    <property type="entry name" value="DNA/RNA polymerases"/>
    <property type="match status" value="1"/>
</dbReference>
<feature type="region of interest" description="Disordered" evidence="18">
    <location>
        <begin position="645"/>
        <end position="678"/>
    </location>
</feature>
<evidence type="ECO:0000256" key="16">
    <source>
        <dbReference type="ARBA" id="ARBA00044975"/>
    </source>
</evidence>
<evidence type="ECO:0000256" key="17">
    <source>
        <dbReference type="ARBA" id="ARBA00049244"/>
    </source>
</evidence>
<dbReference type="GO" id="GO:0006281">
    <property type="term" value="P:DNA repair"/>
    <property type="evidence" value="ECO:0007669"/>
    <property type="project" value="UniProtKB-KW"/>
</dbReference>
<gene>
    <name evidence="20" type="ORF">AAG570_001636</name>
</gene>
<comment type="catalytic activity">
    <reaction evidence="17">
        <text>DNA(n) + a 2'-deoxyribonucleoside 5'-triphosphate = DNA(n+1) + diphosphate</text>
        <dbReference type="Rhea" id="RHEA:22508"/>
        <dbReference type="Rhea" id="RHEA-COMP:17339"/>
        <dbReference type="Rhea" id="RHEA-COMP:17340"/>
        <dbReference type="ChEBI" id="CHEBI:33019"/>
        <dbReference type="ChEBI" id="CHEBI:61560"/>
        <dbReference type="ChEBI" id="CHEBI:173112"/>
        <dbReference type="EC" id="2.7.7.7"/>
    </reaction>
</comment>
<dbReference type="FunFam" id="3.30.1490.100:FF:000007">
    <property type="entry name" value="DNA polymerase eta"/>
    <property type="match status" value="1"/>
</dbReference>
<evidence type="ECO:0000256" key="18">
    <source>
        <dbReference type="SAM" id="MobiDB-lite"/>
    </source>
</evidence>
<dbReference type="InterPro" id="IPR052230">
    <property type="entry name" value="DNA_polymerase_eta"/>
</dbReference>
<evidence type="ECO:0000256" key="10">
    <source>
        <dbReference type="ARBA" id="ARBA00022771"/>
    </source>
</evidence>
<dbReference type="FunFam" id="1.10.150.20:FF:000014">
    <property type="entry name" value="Polymerase (DNA directed), eta"/>
    <property type="match status" value="1"/>
</dbReference>
<dbReference type="Gene3D" id="3.30.70.270">
    <property type="match status" value="1"/>
</dbReference>
<dbReference type="InterPro" id="IPR043128">
    <property type="entry name" value="Rev_trsase/Diguanyl_cyclase"/>
</dbReference>
<dbReference type="Pfam" id="PF21704">
    <property type="entry name" value="POLH-Rev1_HhH"/>
    <property type="match status" value="1"/>
</dbReference>
<evidence type="ECO:0000256" key="6">
    <source>
        <dbReference type="ARBA" id="ARBA00022679"/>
    </source>
</evidence>
<evidence type="ECO:0000313" key="20">
    <source>
        <dbReference type="EMBL" id="KAL1123866.1"/>
    </source>
</evidence>
<keyword evidence="12" id="KW-0460">Magnesium</keyword>
<evidence type="ECO:0000256" key="8">
    <source>
        <dbReference type="ARBA" id="ARBA00022723"/>
    </source>
</evidence>
<dbReference type="GO" id="GO:0006301">
    <property type="term" value="P:DNA damage tolerance"/>
    <property type="evidence" value="ECO:0007669"/>
    <property type="project" value="UniProtKB-ARBA"/>
</dbReference>
<evidence type="ECO:0000256" key="7">
    <source>
        <dbReference type="ARBA" id="ARBA00022695"/>
    </source>
</evidence>
<dbReference type="SUPFAM" id="SSF100879">
    <property type="entry name" value="Lesion bypass DNA polymerase (Y-family), little finger domain"/>
    <property type="match status" value="1"/>
</dbReference>